<feature type="signal peptide" evidence="2">
    <location>
        <begin position="1"/>
        <end position="24"/>
    </location>
</feature>
<keyword evidence="4" id="KW-1185">Reference proteome</keyword>
<accession>A0A284RC01</accession>
<evidence type="ECO:0000256" key="2">
    <source>
        <dbReference type="SAM" id="SignalP"/>
    </source>
</evidence>
<feature type="compositionally biased region" description="Polar residues" evidence="1">
    <location>
        <begin position="234"/>
        <end position="249"/>
    </location>
</feature>
<evidence type="ECO:0000256" key="1">
    <source>
        <dbReference type="SAM" id="MobiDB-lite"/>
    </source>
</evidence>
<dbReference type="Proteomes" id="UP000219338">
    <property type="component" value="Unassembled WGS sequence"/>
</dbReference>
<gene>
    <name evidence="3" type="ORF">ARMOST_09632</name>
</gene>
<feature type="region of interest" description="Disordered" evidence="1">
    <location>
        <begin position="159"/>
        <end position="195"/>
    </location>
</feature>
<dbReference type="AlphaFoldDB" id="A0A284RC01"/>
<proteinExistence type="predicted"/>
<sequence>MLTLGRKPSFVVFLTAFFFLKTLANDAVCSNTAYDWAFNSLSQSPCQIATSLGEVCDNSFSIPALPSDSVYRGPSGGASRMECRCNTVYYSLLSVCAECQGGGVTIWPTYSINCTTTYTVFPHDIPSDTAVPHWAYLSLLSNGTVDIADAETDTGAEVTATATASSASTATSTIASGPETTSASSSGSSKGDTGAIVGGVVGGVLGKRLGRSQYPEPIFVAPSSMGQKLYDPNDPSTFPFSHSPMSSGEYSHLVPPDPRTVGRRSPAMASHRPSTPGRGYRGVPEIDAQSFNPLVPSGNVSR</sequence>
<reference evidence="4" key="1">
    <citation type="journal article" date="2017" name="Nat. Ecol. Evol.">
        <title>Genome expansion and lineage-specific genetic innovations in the forest pathogenic fungi Armillaria.</title>
        <authorList>
            <person name="Sipos G."/>
            <person name="Prasanna A.N."/>
            <person name="Walter M.C."/>
            <person name="O'Connor E."/>
            <person name="Balint B."/>
            <person name="Krizsan K."/>
            <person name="Kiss B."/>
            <person name="Hess J."/>
            <person name="Varga T."/>
            <person name="Slot J."/>
            <person name="Riley R."/>
            <person name="Boka B."/>
            <person name="Rigling D."/>
            <person name="Barry K."/>
            <person name="Lee J."/>
            <person name="Mihaltcheva S."/>
            <person name="LaButti K."/>
            <person name="Lipzen A."/>
            <person name="Waldron R."/>
            <person name="Moloney N.M."/>
            <person name="Sperisen C."/>
            <person name="Kredics L."/>
            <person name="Vagvoelgyi C."/>
            <person name="Patrignani A."/>
            <person name="Fitzpatrick D."/>
            <person name="Nagy I."/>
            <person name="Doyle S."/>
            <person name="Anderson J.B."/>
            <person name="Grigoriev I.V."/>
            <person name="Gueldener U."/>
            <person name="Muensterkoetter M."/>
            <person name="Nagy L.G."/>
        </authorList>
    </citation>
    <scope>NUCLEOTIDE SEQUENCE [LARGE SCALE GENOMIC DNA]</scope>
    <source>
        <strain evidence="4">C18/9</strain>
    </source>
</reference>
<dbReference type="STRING" id="47428.A0A284RC01"/>
<keyword evidence="2" id="KW-0732">Signal</keyword>
<feature type="region of interest" description="Disordered" evidence="1">
    <location>
        <begin position="230"/>
        <end position="302"/>
    </location>
</feature>
<dbReference type="EMBL" id="FUEG01000007">
    <property type="protein sequence ID" value="SJL06296.1"/>
    <property type="molecule type" value="Genomic_DNA"/>
</dbReference>
<feature type="chain" id="PRO_5013397926" evidence="2">
    <location>
        <begin position="25"/>
        <end position="302"/>
    </location>
</feature>
<protein>
    <submittedName>
        <fullName evidence="3">Uncharacterized protein</fullName>
    </submittedName>
</protein>
<evidence type="ECO:0000313" key="3">
    <source>
        <dbReference type="EMBL" id="SJL06296.1"/>
    </source>
</evidence>
<name>A0A284RC01_ARMOS</name>
<organism evidence="3 4">
    <name type="scientific">Armillaria ostoyae</name>
    <name type="common">Armillaria root rot fungus</name>
    <dbReference type="NCBI Taxonomy" id="47428"/>
    <lineage>
        <taxon>Eukaryota</taxon>
        <taxon>Fungi</taxon>
        <taxon>Dikarya</taxon>
        <taxon>Basidiomycota</taxon>
        <taxon>Agaricomycotina</taxon>
        <taxon>Agaricomycetes</taxon>
        <taxon>Agaricomycetidae</taxon>
        <taxon>Agaricales</taxon>
        <taxon>Marasmiineae</taxon>
        <taxon>Physalacriaceae</taxon>
        <taxon>Armillaria</taxon>
    </lineage>
</organism>
<evidence type="ECO:0000313" key="4">
    <source>
        <dbReference type="Proteomes" id="UP000219338"/>
    </source>
</evidence>
<dbReference type="OrthoDB" id="2526171at2759"/>